<dbReference type="InterPro" id="IPR001304">
    <property type="entry name" value="C-type_lectin-like"/>
</dbReference>
<dbReference type="GO" id="GO:0008083">
    <property type="term" value="F:growth factor activity"/>
    <property type="evidence" value="ECO:0007669"/>
    <property type="project" value="TreeGrafter"/>
</dbReference>
<dbReference type="Proteomes" id="UP000735302">
    <property type="component" value="Unassembled WGS sequence"/>
</dbReference>
<keyword evidence="3 5" id="KW-0732">Signal</keyword>
<gene>
    <name evidence="7" type="ORF">PoB_005780000</name>
</gene>
<comment type="caution">
    <text evidence="7">The sequence shown here is derived from an EMBL/GenBank/DDBJ whole genome shotgun (WGS) entry which is preliminary data.</text>
</comment>
<evidence type="ECO:0000256" key="4">
    <source>
        <dbReference type="ARBA" id="ARBA00022734"/>
    </source>
</evidence>
<evidence type="ECO:0000313" key="8">
    <source>
        <dbReference type="Proteomes" id="UP000735302"/>
    </source>
</evidence>
<dbReference type="InterPro" id="IPR016186">
    <property type="entry name" value="C-type_lectin-like/link_sf"/>
</dbReference>
<evidence type="ECO:0000259" key="6">
    <source>
        <dbReference type="PROSITE" id="PS50041"/>
    </source>
</evidence>
<comment type="subcellular location">
    <subcellularLocation>
        <location evidence="1">Secreted</location>
    </subcellularLocation>
</comment>
<keyword evidence="4" id="KW-0430">Lectin</keyword>
<organism evidence="7 8">
    <name type="scientific">Plakobranchus ocellatus</name>
    <dbReference type="NCBI Taxonomy" id="259542"/>
    <lineage>
        <taxon>Eukaryota</taxon>
        <taxon>Metazoa</taxon>
        <taxon>Spiralia</taxon>
        <taxon>Lophotrochozoa</taxon>
        <taxon>Mollusca</taxon>
        <taxon>Gastropoda</taxon>
        <taxon>Heterobranchia</taxon>
        <taxon>Euthyneura</taxon>
        <taxon>Panpulmonata</taxon>
        <taxon>Sacoglossa</taxon>
        <taxon>Placobranchoidea</taxon>
        <taxon>Plakobranchidae</taxon>
        <taxon>Plakobranchus</taxon>
    </lineage>
</organism>
<dbReference type="SUPFAM" id="SSF56436">
    <property type="entry name" value="C-type lectin-like"/>
    <property type="match status" value="1"/>
</dbReference>
<proteinExistence type="predicted"/>
<dbReference type="InterPro" id="IPR051663">
    <property type="entry name" value="CLec_Tetranectin-domain"/>
</dbReference>
<name>A0AAV4CHN0_9GAST</name>
<dbReference type="EMBL" id="BLXT01006392">
    <property type="protein sequence ID" value="GFO31295.1"/>
    <property type="molecule type" value="Genomic_DNA"/>
</dbReference>
<sequence length="376" mass="40825">MMTMIILLIVAFAINAKGMTSAINLDVSHTNDPTTQSGLIVVNCSVDVNLTDIVTVASLTVFGSKPYGNQGDFDELAVVDIWSQTPKLSNDIHETGLDVNGNIDLGNAYLAMSWHSPTPGYRQYYKCVANGLDRHRQAASISTTVRVEILTGGCCEKMGSIDSQLRKVSEKVGNTCTAQTAAALTVQVKNLHSKIEALDSKIDGQIEILGSKLDGKIEALDSKLETFQSNVNRQLKMMTIDKGSFDVSDISKGRVYLASKAQAAFNIGAANQACKSSGGYLVELDDDEEYQFVYDFVTRTGGANNFFTGGNDIDREGQFVYFNSKKSVPSLTKWAPGQPNNHGGSEDCMEIRLSLKGLNDWICSATGKFVCEVELY</sequence>
<dbReference type="CDD" id="cd00037">
    <property type="entry name" value="CLECT"/>
    <property type="match status" value="1"/>
</dbReference>
<dbReference type="PANTHER" id="PTHR22799">
    <property type="entry name" value="TETRANECTIN-RELATED"/>
    <property type="match status" value="1"/>
</dbReference>
<reference evidence="7 8" key="1">
    <citation type="journal article" date="2021" name="Elife">
        <title>Chloroplast acquisition without the gene transfer in kleptoplastic sea slugs, Plakobranchus ocellatus.</title>
        <authorList>
            <person name="Maeda T."/>
            <person name="Takahashi S."/>
            <person name="Yoshida T."/>
            <person name="Shimamura S."/>
            <person name="Takaki Y."/>
            <person name="Nagai Y."/>
            <person name="Toyoda A."/>
            <person name="Suzuki Y."/>
            <person name="Arimoto A."/>
            <person name="Ishii H."/>
            <person name="Satoh N."/>
            <person name="Nishiyama T."/>
            <person name="Hasebe M."/>
            <person name="Maruyama T."/>
            <person name="Minagawa J."/>
            <person name="Obokata J."/>
            <person name="Shigenobu S."/>
        </authorList>
    </citation>
    <scope>NUCLEOTIDE SEQUENCE [LARGE SCALE GENOMIC DNA]</scope>
</reference>
<dbReference type="AlphaFoldDB" id="A0AAV4CHN0"/>
<dbReference type="PANTHER" id="PTHR22799:SF1">
    <property type="entry name" value="C-TYPE LECTIN DOMAIN FAMILY 11 MEMBER A"/>
    <property type="match status" value="1"/>
</dbReference>
<feature type="chain" id="PRO_5043394133" evidence="5">
    <location>
        <begin position="19"/>
        <end position="376"/>
    </location>
</feature>
<protein>
    <submittedName>
        <fullName evidence="7">Perlucin c protein</fullName>
    </submittedName>
</protein>
<dbReference type="GO" id="GO:0005615">
    <property type="term" value="C:extracellular space"/>
    <property type="evidence" value="ECO:0007669"/>
    <property type="project" value="TreeGrafter"/>
</dbReference>
<dbReference type="SMART" id="SM00034">
    <property type="entry name" value="CLECT"/>
    <property type="match status" value="1"/>
</dbReference>
<evidence type="ECO:0000256" key="1">
    <source>
        <dbReference type="ARBA" id="ARBA00004613"/>
    </source>
</evidence>
<dbReference type="Pfam" id="PF00059">
    <property type="entry name" value="Lectin_C"/>
    <property type="match status" value="1"/>
</dbReference>
<dbReference type="InterPro" id="IPR016187">
    <property type="entry name" value="CTDL_fold"/>
</dbReference>
<evidence type="ECO:0000256" key="3">
    <source>
        <dbReference type="ARBA" id="ARBA00022729"/>
    </source>
</evidence>
<evidence type="ECO:0000256" key="2">
    <source>
        <dbReference type="ARBA" id="ARBA00022525"/>
    </source>
</evidence>
<dbReference type="Gene3D" id="3.10.100.10">
    <property type="entry name" value="Mannose-Binding Protein A, subunit A"/>
    <property type="match status" value="1"/>
</dbReference>
<dbReference type="GO" id="GO:0030246">
    <property type="term" value="F:carbohydrate binding"/>
    <property type="evidence" value="ECO:0007669"/>
    <property type="project" value="UniProtKB-KW"/>
</dbReference>
<keyword evidence="8" id="KW-1185">Reference proteome</keyword>
<evidence type="ECO:0000256" key="5">
    <source>
        <dbReference type="SAM" id="SignalP"/>
    </source>
</evidence>
<feature type="signal peptide" evidence="5">
    <location>
        <begin position="1"/>
        <end position="18"/>
    </location>
</feature>
<accession>A0AAV4CHN0</accession>
<feature type="domain" description="C-type lectin" evidence="6">
    <location>
        <begin position="251"/>
        <end position="372"/>
    </location>
</feature>
<keyword evidence="2" id="KW-0964">Secreted</keyword>
<dbReference type="PROSITE" id="PS50041">
    <property type="entry name" value="C_TYPE_LECTIN_2"/>
    <property type="match status" value="1"/>
</dbReference>
<evidence type="ECO:0000313" key="7">
    <source>
        <dbReference type="EMBL" id="GFO31295.1"/>
    </source>
</evidence>